<organism evidence="3 4">
    <name type="scientific">Sphingomonas olei</name>
    <dbReference type="NCBI Taxonomy" id="1886787"/>
    <lineage>
        <taxon>Bacteria</taxon>
        <taxon>Pseudomonadati</taxon>
        <taxon>Pseudomonadota</taxon>
        <taxon>Alphaproteobacteria</taxon>
        <taxon>Sphingomonadales</taxon>
        <taxon>Sphingomonadaceae</taxon>
        <taxon>Sphingomonas</taxon>
    </lineage>
</organism>
<feature type="domain" description="ORC1/DEAH AAA+ ATPase" evidence="2">
    <location>
        <begin position="153"/>
        <end position="297"/>
    </location>
</feature>
<keyword evidence="3" id="KW-0067">ATP-binding</keyword>
<dbReference type="Pfam" id="PF13401">
    <property type="entry name" value="AAA_22"/>
    <property type="match status" value="1"/>
</dbReference>
<dbReference type="EMBL" id="SSTI01000006">
    <property type="protein sequence ID" value="THG39993.1"/>
    <property type="molecule type" value="Genomic_DNA"/>
</dbReference>
<reference evidence="3 4" key="1">
    <citation type="submission" date="2019-04" db="EMBL/GenBank/DDBJ databases">
        <title>Microbes associate with the intestines of laboratory mice.</title>
        <authorList>
            <person name="Navarre W."/>
            <person name="Wong E."/>
            <person name="Huang K.C."/>
            <person name="Tropini C."/>
            <person name="Ng K."/>
            <person name="Yu B."/>
        </authorList>
    </citation>
    <scope>NUCLEOTIDE SEQUENCE [LARGE SCALE GENOMIC DNA]</scope>
    <source>
        <strain evidence="3 4">NM83_B4-11</strain>
    </source>
</reference>
<keyword evidence="3" id="KW-0547">Nucleotide-binding</keyword>
<gene>
    <name evidence="3" type="ORF">E5988_10075</name>
</gene>
<dbReference type="InterPro" id="IPR027417">
    <property type="entry name" value="P-loop_NTPase"/>
</dbReference>
<dbReference type="Proteomes" id="UP000308038">
    <property type="component" value="Unassembled WGS sequence"/>
</dbReference>
<evidence type="ECO:0000313" key="3">
    <source>
        <dbReference type="EMBL" id="THG39993.1"/>
    </source>
</evidence>
<evidence type="ECO:0000259" key="2">
    <source>
        <dbReference type="Pfam" id="PF13401"/>
    </source>
</evidence>
<evidence type="ECO:0000313" key="4">
    <source>
        <dbReference type="Proteomes" id="UP000308038"/>
    </source>
</evidence>
<evidence type="ECO:0000256" key="1">
    <source>
        <dbReference type="SAM" id="MobiDB-lite"/>
    </source>
</evidence>
<proteinExistence type="predicted"/>
<dbReference type="GO" id="GO:0005524">
    <property type="term" value="F:ATP binding"/>
    <property type="evidence" value="ECO:0007669"/>
    <property type="project" value="UniProtKB-KW"/>
</dbReference>
<keyword evidence="4" id="KW-1185">Reference proteome</keyword>
<dbReference type="SUPFAM" id="SSF52540">
    <property type="entry name" value="P-loop containing nucleoside triphosphate hydrolases"/>
    <property type="match status" value="1"/>
</dbReference>
<protein>
    <submittedName>
        <fullName evidence="3">ATP-binding protein</fullName>
    </submittedName>
</protein>
<feature type="compositionally biased region" description="Basic and acidic residues" evidence="1">
    <location>
        <begin position="535"/>
        <end position="552"/>
    </location>
</feature>
<accession>A0ABY2QHF4</accession>
<dbReference type="InterPro" id="IPR049945">
    <property type="entry name" value="AAA_22"/>
</dbReference>
<feature type="region of interest" description="Disordered" evidence="1">
    <location>
        <begin position="527"/>
        <end position="555"/>
    </location>
</feature>
<name>A0ABY2QHF4_9SPHN</name>
<comment type="caution">
    <text evidence="3">The sequence shown here is derived from an EMBL/GenBank/DDBJ whole genome shotgun (WGS) entry which is preliminary data.</text>
</comment>
<sequence length="573" mass="63721">MSRRHPTIRKSACMILRTTMMTDDHVPGTLEEYANNPFIKHLPTEPELDDIRVALDKPPRHSPTDLGLRPGQRWHCVMRLAEYSQPTNPALQFGMYLDLIIKRGYVGRDPTTTDYVRGLERAVELEDKAAAGASWTSLDLLPQTDTSLGFAALGMPGGGKTHTVKRVCARYPQVIKHTDPFLLNQIVWLRVECPPSGSPKSLCEFFFQQVDSALRRQGVPSRYQDQYKGKTLDVMMAGMARVATLHAIGVLIVDEIQHVKRVKQDVQASVLNFLVTLRNSIGIPVVMVGTMAAQRLLRRTFHDARRGDGMGSIYFERLPPGPKNGPGFGPEFRMFVKQMWRWQWTLQPTELDDAILKAMYEETQGVIDLMVKLFILLQLRLVMAGSKRKLPEVITPSLIHDVARERFRIVATYVSALRENDPEKLAEFEDLIDFEREFNDYVQGIGFRLEAPVLAESHGAGPGTAAGVTGGVADESTYEILLAAQGIPPDRREWILGKAKELALGDELGAMMLAMSQAIAADRALQSPAKKTKLKAAEPIDGDSRADQKPGETAEDVYARLEAAGHVGFADDP</sequence>
<dbReference type="Gene3D" id="3.40.50.300">
    <property type="entry name" value="P-loop containing nucleotide triphosphate hydrolases"/>
    <property type="match status" value="1"/>
</dbReference>